<comment type="subunit">
    <text evidence="1">Associated with the spliceosome.</text>
</comment>
<dbReference type="InterPro" id="IPR011990">
    <property type="entry name" value="TPR-like_helical_dom_sf"/>
</dbReference>
<reference evidence="5" key="1">
    <citation type="journal article" date="2011" name="Proc. Natl. Acad. Sci. U.S.A.">
        <title>Obligate biotrophy features unraveled by the genomic analysis of rust fungi.</title>
        <authorList>
            <person name="Duplessis S."/>
            <person name="Cuomo C.A."/>
            <person name="Lin Y.-C."/>
            <person name="Aerts A."/>
            <person name="Tisserant E."/>
            <person name="Veneault-Fourrey C."/>
            <person name="Joly D.L."/>
            <person name="Hacquard S."/>
            <person name="Amselem J."/>
            <person name="Cantarel B.L."/>
            <person name="Chiu R."/>
            <person name="Coutinho P.M."/>
            <person name="Feau N."/>
            <person name="Field M."/>
            <person name="Frey P."/>
            <person name="Gelhaye E."/>
            <person name="Goldberg J."/>
            <person name="Grabherr M.G."/>
            <person name="Kodira C.D."/>
            <person name="Kohler A."/>
            <person name="Kuees U."/>
            <person name="Lindquist E.A."/>
            <person name="Lucas S.M."/>
            <person name="Mago R."/>
            <person name="Mauceli E."/>
            <person name="Morin E."/>
            <person name="Murat C."/>
            <person name="Pangilinan J.L."/>
            <person name="Park R."/>
            <person name="Pearson M."/>
            <person name="Quesneville H."/>
            <person name="Rouhier N."/>
            <person name="Sakthikumar S."/>
            <person name="Salamov A.A."/>
            <person name="Schmutz J."/>
            <person name="Selles B."/>
            <person name="Shapiro H."/>
            <person name="Tanguay P."/>
            <person name="Tuskan G.A."/>
            <person name="Henrissat B."/>
            <person name="Van de Peer Y."/>
            <person name="Rouze P."/>
            <person name="Ellis J.G."/>
            <person name="Dodds P.N."/>
            <person name="Schein J.E."/>
            <person name="Zhong S."/>
            <person name="Hamelin R.C."/>
            <person name="Grigoriev I.V."/>
            <person name="Szabo L.J."/>
            <person name="Martin F."/>
        </authorList>
    </citation>
    <scope>NUCLEOTIDE SEQUENCE [LARGE SCALE GENOMIC DNA]</scope>
    <source>
        <strain evidence="5">98AG31 / pathotype 3-4-7</strain>
    </source>
</reference>
<dbReference type="GeneID" id="18934661"/>
<dbReference type="STRING" id="747676.F4RPP5"/>
<evidence type="ECO:0000256" key="2">
    <source>
        <dbReference type="ARBA" id="ARBA00022737"/>
    </source>
</evidence>
<evidence type="ECO:0000313" key="4">
    <source>
        <dbReference type="EMBL" id="EGG05577.1"/>
    </source>
</evidence>
<evidence type="ECO:0000259" key="3">
    <source>
        <dbReference type="Pfam" id="PF23231"/>
    </source>
</evidence>
<dbReference type="EMBL" id="GL883112">
    <property type="protein sequence ID" value="EGG05577.1"/>
    <property type="molecule type" value="Genomic_DNA"/>
</dbReference>
<dbReference type="RefSeq" id="XP_007411066.1">
    <property type="nucleotide sequence ID" value="XM_007411004.1"/>
</dbReference>
<dbReference type="InterPro" id="IPR055430">
    <property type="entry name" value="HAT_Syf1_CNRKL1_C"/>
</dbReference>
<organism evidence="5">
    <name type="scientific">Melampsora larici-populina (strain 98AG31 / pathotype 3-4-7)</name>
    <name type="common">Poplar leaf rust fungus</name>
    <dbReference type="NCBI Taxonomy" id="747676"/>
    <lineage>
        <taxon>Eukaryota</taxon>
        <taxon>Fungi</taxon>
        <taxon>Dikarya</taxon>
        <taxon>Basidiomycota</taxon>
        <taxon>Pucciniomycotina</taxon>
        <taxon>Pucciniomycetes</taxon>
        <taxon>Pucciniales</taxon>
        <taxon>Melampsoraceae</taxon>
        <taxon>Melampsora</taxon>
    </lineage>
</organism>
<evidence type="ECO:0000256" key="1">
    <source>
        <dbReference type="ARBA" id="ARBA00011524"/>
    </source>
</evidence>
<dbReference type="Gene3D" id="1.25.40.10">
    <property type="entry name" value="Tetratricopeptide repeat domain"/>
    <property type="match status" value="1"/>
</dbReference>
<keyword evidence="5" id="KW-1185">Reference proteome</keyword>
<dbReference type="InParanoid" id="F4RPP5"/>
<dbReference type="Proteomes" id="UP000001072">
    <property type="component" value="Unassembled WGS sequence"/>
</dbReference>
<keyword evidence="2" id="KW-0677">Repeat</keyword>
<dbReference type="HOGENOM" id="CLU_2527942_0_0_1"/>
<sequence length="84" mass="9982">MNIGKNNLKYMKEELNYLHFQLYLNFGIHIHYKQGNKIEGARDLFEQALENCPEKFIKPIFLLWAELHENAKRAMSVLERATTN</sequence>
<feature type="domain" description="Pre-mRNA-splicing factor Syf1/CRNKL1-like C-terminal HAT-repeats" evidence="3">
    <location>
        <begin position="22"/>
        <end position="83"/>
    </location>
</feature>
<proteinExistence type="predicted"/>
<dbReference type="OrthoDB" id="10067343at2759"/>
<protein>
    <recommendedName>
        <fullName evidence="3">Pre-mRNA-splicing factor Syf1/CRNKL1-like C-terminal HAT-repeats domain-containing protein</fullName>
    </recommendedName>
</protein>
<dbReference type="eggNOG" id="KOG2047">
    <property type="taxonomic scope" value="Eukaryota"/>
</dbReference>
<name>F4RPP5_MELLP</name>
<gene>
    <name evidence="4" type="ORF">MELLADRAFT_87848</name>
</gene>
<accession>F4RPP5</accession>
<dbReference type="KEGG" id="mlr:MELLADRAFT_87848"/>
<dbReference type="VEuPathDB" id="FungiDB:MELLADRAFT_87848"/>
<dbReference type="Pfam" id="PF23231">
    <property type="entry name" value="HAT_Syf1_CNRKL1_C"/>
    <property type="match status" value="1"/>
</dbReference>
<dbReference type="AlphaFoldDB" id="F4RPP5"/>
<evidence type="ECO:0000313" key="5">
    <source>
        <dbReference type="Proteomes" id="UP000001072"/>
    </source>
</evidence>